<dbReference type="Proteomes" id="UP000239415">
    <property type="component" value="Unassembled WGS sequence"/>
</dbReference>
<evidence type="ECO:0000313" key="2">
    <source>
        <dbReference type="EMBL" id="PRX16067.1"/>
    </source>
</evidence>
<name>A0A2T0JZW2_9ACTN</name>
<evidence type="ECO:0000256" key="1">
    <source>
        <dbReference type="SAM" id="MobiDB-lite"/>
    </source>
</evidence>
<proteinExistence type="predicted"/>
<reference evidence="2 3" key="1">
    <citation type="submission" date="2018-03" db="EMBL/GenBank/DDBJ databases">
        <title>Genomic Encyclopedia of Archaeal and Bacterial Type Strains, Phase II (KMG-II): from individual species to whole genera.</title>
        <authorList>
            <person name="Goeker M."/>
        </authorList>
    </citation>
    <scope>NUCLEOTIDE SEQUENCE [LARGE SCALE GENOMIC DNA]</scope>
    <source>
        <strain evidence="2 3">DSM 43146</strain>
    </source>
</reference>
<accession>A0A2T0JZW2</accession>
<dbReference type="AlphaFoldDB" id="A0A2T0JZW2"/>
<organism evidence="2 3">
    <name type="scientific">Actinoplanes italicus</name>
    <dbReference type="NCBI Taxonomy" id="113567"/>
    <lineage>
        <taxon>Bacteria</taxon>
        <taxon>Bacillati</taxon>
        <taxon>Actinomycetota</taxon>
        <taxon>Actinomycetes</taxon>
        <taxon>Micromonosporales</taxon>
        <taxon>Micromonosporaceae</taxon>
        <taxon>Actinoplanes</taxon>
    </lineage>
</organism>
<keyword evidence="3" id="KW-1185">Reference proteome</keyword>
<gene>
    <name evidence="2" type="ORF">CLV67_121114</name>
</gene>
<feature type="compositionally biased region" description="Basic and acidic residues" evidence="1">
    <location>
        <begin position="49"/>
        <end position="77"/>
    </location>
</feature>
<protein>
    <submittedName>
        <fullName evidence="2">Uncharacterized protein</fullName>
    </submittedName>
</protein>
<dbReference type="EMBL" id="PVMZ01000021">
    <property type="protein sequence ID" value="PRX16067.1"/>
    <property type="molecule type" value="Genomic_DNA"/>
</dbReference>
<evidence type="ECO:0000313" key="3">
    <source>
        <dbReference type="Proteomes" id="UP000239415"/>
    </source>
</evidence>
<feature type="region of interest" description="Disordered" evidence="1">
    <location>
        <begin position="1"/>
        <end position="87"/>
    </location>
</feature>
<sequence>MADRPYNIRSSRILEQNHGGGDLNVVRRLLTDSNSEENRLANRPYRGQHRAEHTNYPDERGASYDRSSRVGRHHAEPNPDAPYINRR</sequence>
<comment type="caution">
    <text evidence="2">The sequence shown here is derived from an EMBL/GenBank/DDBJ whole genome shotgun (WGS) entry which is preliminary data.</text>
</comment>